<evidence type="ECO:0000256" key="1">
    <source>
        <dbReference type="SAM" id="SignalP"/>
    </source>
</evidence>
<accession>A0A6H1UKU1</accession>
<dbReference type="GO" id="GO:0008168">
    <property type="term" value="F:methyltransferase activity"/>
    <property type="evidence" value="ECO:0007669"/>
    <property type="project" value="UniProtKB-KW"/>
</dbReference>
<dbReference type="Proteomes" id="UP000501602">
    <property type="component" value="Chromosome"/>
</dbReference>
<dbReference type="EMBL" id="CP051180">
    <property type="protein sequence ID" value="QIZ78846.1"/>
    <property type="molecule type" value="Genomic_DNA"/>
</dbReference>
<keyword evidence="2" id="KW-0808">Transferase</keyword>
<sequence length="264" mass="28983">MLSVAATAVLALPLFTAPVTASSLSELAVAEHRSDNNINRNEFRHPVATLELFGLHPDMTVIELWPGGGWYSEILAPYLRANGKFIAASFDTSGKPDSYYVKNGLRYQQKLAANPEIYGKTEVIAFQPPAKLSLGVDNSADLVLTFRNLHNWATRGHLPAVFEAAFSVLSPGGVFGVVEHRGYPGIDPKSGYMDEAEIIALAENSGFRLALKSEINANPKDTKDYPKGVWTLPPSLRMKQTDQAKYLAIGESDRMTLKFFKPEI</sequence>
<organism evidence="2 3">
    <name type="scientific">Ferrimonas lipolytica</name>
    <dbReference type="NCBI Taxonomy" id="2724191"/>
    <lineage>
        <taxon>Bacteria</taxon>
        <taxon>Pseudomonadati</taxon>
        <taxon>Pseudomonadota</taxon>
        <taxon>Gammaproteobacteria</taxon>
        <taxon>Alteromonadales</taxon>
        <taxon>Ferrimonadaceae</taxon>
        <taxon>Ferrimonas</taxon>
    </lineage>
</organism>
<proteinExistence type="predicted"/>
<dbReference type="InterPro" id="IPR016980">
    <property type="entry name" value="S-AdoMet-dep_MeTrfase_Alr7345"/>
</dbReference>
<gene>
    <name evidence="2" type="ORF">HER31_07590</name>
</gene>
<keyword evidence="3" id="KW-1185">Reference proteome</keyword>
<dbReference type="AlphaFoldDB" id="A0A6H1UKU1"/>
<dbReference type="KEGG" id="fes:HER31_07590"/>
<keyword evidence="1" id="KW-0732">Signal</keyword>
<keyword evidence="2" id="KW-0489">Methyltransferase</keyword>
<feature type="chain" id="PRO_5026121071" evidence="1">
    <location>
        <begin position="22"/>
        <end position="264"/>
    </location>
</feature>
<protein>
    <submittedName>
        <fullName evidence="2">Class I SAM-dependent methyltransferase</fullName>
    </submittedName>
</protein>
<dbReference type="SUPFAM" id="SSF53335">
    <property type="entry name" value="S-adenosyl-L-methionine-dependent methyltransferases"/>
    <property type="match status" value="1"/>
</dbReference>
<reference evidence="2 3" key="1">
    <citation type="submission" date="2020-04" db="EMBL/GenBank/DDBJ databases">
        <title>Ferrimonas sp. S7 isolated from sea water.</title>
        <authorList>
            <person name="Bae S.S."/>
            <person name="Baek K."/>
        </authorList>
    </citation>
    <scope>NUCLEOTIDE SEQUENCE [LARGE SCALE GENOMIC DNA]</scope>
    <source>
        <strain evidence="2 3">S7</strain>
    </source>
</reference>
<feature type="signal peptide" evidence="1">
    <location>
        <begin position="1"/>
        <end position="21"/>
    </location>
</feature>
<name>A0A6H1UKU1_9GAMM</name>
<evidence type="ECO:0000313" key="3">
    <source>
        <dbReference type="Proteomes" id="UP000501602"/>
    </source>
</evidence>
<dbReference type="GO" id="GO:0032259">
    <property type="term" value="P:methylation"/>
    <property type="evidence" value="ECO:0007669"/>
    <property type="project" value="UniProtKB-KW"/>
</dbReference>
<dbReference type="Gene3D" id="3.40.50.150">
    <property type="entry name" value="Vaccinia Virus protein VP39"/>
    <property type="match status" value="1"/>
</dbReference>
<dbReference type="PIRSF" id="PIRSF031679">
    <property type="entry name" value="Mtase_Alr7345_prd"/>
    <property type="match status" value="1"/>
</dbReference>
<evidence type="ECO:0000313" key="2">
    <source>
        <dbReference type="EMBL" id="QIZ78846.1"/>
    </source>
</evidence>
<dbReference type="InterPro" id="IPR029063">
    <property type="entry name" value="SAM-dependent_MTases_sf"/>
</dbReference>